<keyword evidence="3" id="KW-1185">Reference proteome</keyword>
<gene>
    <name evidence="2" type="ORF">DJ90_4799</name>
</gene>
<dbReference type="PATRIC" id="fig|44252.3.peg.5983"/>
<dbReference type="STRING" id="44252.DJ90_4799"/>
<sequence>MAIINLQRFMVAYVRDITLRNQFTQNKEAYYAQFELTSSERKLAEQIDYSILQVTAEKMLKDRIDRRESEFQEFFRILRLLDEYEEFVYEFAVQYPQGSLSRKSEAERLSAFAAAYIRKRSLPDILLELMEYSRLAADMTYSSKQSPRAAGPLILPRNQRLYLREPYAVRKFRYDLVRFLETVESRDDVEAFPAQDCLLFFQKSYRNALSCVILEVDDETLLNLLKEGLSFNTILLHAPNKETRANWADSIEYLFQEGILGLDDADDTLKGGENNEKSDRSYDIRPSG</sequence>
<dbReference type="OrthoDB" id="474235at2"/>
<evidence type="ECO:0000313" key="2">
    <source>
        <dbReference type="EMBL" id="KFM93487.1"/>
    </source>
</evidence>
<feature type="region of interest" description="Disordered" evidence="1">
    <location>
        <begin position="266"/>
        <end position="288"/>
    </location>
</feature>
<reference evidence="2 3" key="1">
    <citation type="submission" date="2014-04" db="EMBL/GenBank/DDBJ databases">
        <authorList>
            <person name="Bishop-Lilly K.A."/>
            <person name="Broomall S.M."/>
            <person name="Chain P.S."/>
            <person name="Chertkov O."/>
            <person name="Coyne S.R."/>
            <person name="Daligault H.E."/>
            <person name="Davenport K.W."/>
            <person name="Erkkila T."/>
            <person name="Frey K.G."/>
            <person name="Gibbons H.S."/>
            <person name="Gu W."/>
            <person name="Jaissle J."/>
            <person name="Johnson S.L."/>
            <person name="Koroleva G.I."/>
            <person name="Ladner J.T."/>
            <person name="Lo C.-C."/>
            <person name="Minogue T.D."/>
            <person name="Munk C."/>
            <person name="Palacios G.F."/>
            <person name="Redden C.L."/>
            <person name="Rosenzweig C.N."/>
            <person name="Scholz M.B."/>
            <person name="Teshima H."/>
            <person name="Xu Y."/>
        </authorList>
    </citation>
    <scope>NUCLEOTIDE SEQUENCE [LARGE SCALE GENOMIC DNA]</scope>
    <source>
        <strain evidence="2 3">8244</strain>
    </source>
</reference>
<proteinExistence type="predicted"/>
<accession>A0A090Y6M9</accession>
<organism evidence="2 3">
    <name type="scientific">Paenibacillus macerans</name>
    <name type="common">Bacillus macerans</name>
    <dbReference type="NCBI Taxonomy" id="44252"/>
    <lineage>
        <taxon>Bacteria</taxon>
        <taxon>Bacillati</taxon>
        <taxon>Bacillota</taxon>
        <taxon>Bacilli</taxon>
        <taxon>Bacillales</taxon>
        <taxon>Paenibacillaceae</taxon>
        <taxon>Paenibacillus</taxon>
    </lineage>
</organism>
<evidence type="ECO:0000313" key="3">
    <source>
        <dbReference type="Proteomes" id="UP000029278"/>
    </source>
</evidence>
<dbReference type="EMBL" id="JMQA01000052">
    <property type="protein sequence ID" value="KFM93487.1"/>
    <property type="molecule type" value="Genomic_DNA"/>
</dbReference>
<dbReference type="AlphaFoldDB" id="A0A090Y6M9"/>
<protein>
    <submittedName>
        <fullName evidence="2">Uncharacterized protein</fullName>
    </submittedName>
</protein>
<feature type="compositionally biased region" description="Basic and acidic residues" evidence="1">
    <location>
        <begin position="267"/>
        <end position="288"/>
    </location>
</feature>
<name>A0A090Y6M9_PAEMA</name>
<comment type="caution">
    <text evidence="2">The sequence shown here is derived from an EMBL/GenBank/DDBJ whole genome shotgun (WGS) entry which is preliminary data.</text>
</comment>
<dbReference type="HOGENOM" id="CLU_965917_0_0_9"/>
<dbReference type="RefSeq" id="WP_036626996.1">
    <property type="nucleotide sequence ID" value="NZ_JAKOBR010000169.1"/>
</dbReference>
<dbReference type="Proteomes" id="UP000029278">
    <property type="component" value="Unassembled WGS sequence"/>
</dbReference>
<evidence type="ECO:0000256" key="1">
    <source>
        <dbReference type="SAM" id="MobiDB-lite"/>
    </source>
</evidence>
<dbReference type="GeneID" id="77010153"/>